<evidence type="ECO:0000313" key="4">
    <source>
        <dbReference type="Proteomes" id="UP001232148"/>
    </source>
</evidence>
<evidence type="ECO:0000313" key="3">
    <source>
        <dbReference type="EMBL" id="KAK2025050.1"/>
    </source>
</evidence>
<feature type="region of interest" description="Disordered" evidence="1">
    <location>
        <begin position="153"/>
        <end position="203"/>
    </location>
</feature>
<feature type="compositionally biased region" description="Polar residues" evidence="1">
    <location>
        <begin position="162"/>
        <end position="171"/>
    </location>
</feature>
<proteinExistence type="predicted"/>
<accession>A0AAD9M0K5</accession>
<dbReference type="AlphaFoldDB" id="A0AAD9M0K5"/>
<evidence type="ECO:0008006" key="5">
    <source>
        <dbReference type="Google" id="ProtNLM"/>
    </source>
</evidence>
<name>A0AAD9M0K5_9PEZI</name>
<dbReference type="Proteomes" id="UP001232148">
    <property type="component" value="Unassembled WGS sequence"/>
</dbReference>
<reference evidence="3" key="1">
    <citation type="submission" date="2021-06" db="EMBL/GenBank/DDBJ databases">
        <title>Comparative genomics, transcriptomics and evolutionary studies reveal genomic signatures of adaptation to plant cell wall in hemibiotrophic fungi.</title>
        <authorList>
            <consortium name="DOE Joint Genome Institute"/>
            <person name="Baroncelli R."/>
            <person name="Diaz J.F."/>
            <person name="Benocci T."/>
            <person name="Peng M."/>
            <person name="Battaglia E."/>
            <person name="Haridas S."/>
            <person name="Andreopoulos W."/>
            <person name="Labutti K."/>
            <person name="Pangilinan J."/>
            <person name="Floch G.L."/>
            <person name="Makela M.R."/>
            <person name="Henrissat B."/>
            <person name="Grigoriev I.V."/>
            <person name="Crouch J.A."/>
            <person name="De Vries R.P."/>
            <person name="Sukno S.A."/>
            <person name="Thon M.R."/>
        </authorList>
    </citation>
    <scope>NUCLEOTIDE SEQUENCE</scope>
    <source>
        <strain evidence="3">MAFF235873</strain>
    </source>
</reference>
<keyword evidence="2" id="KW-0472">Membrane</keyword>
<gene>
    <name evidence="3" type="ORF">LX32DRAFT_597585</name>
</gene>
<feature type="transmembrane region" description="Helical" evidence="2">
    <location>
        <begin position="77"/>
        <end position="97"/>
    </location>
</feature>
<evidence type="ECO:0000256" key="1">
    <source>
        <dbReference type="SAM" id="MobiDB-lite"/>
    </source>
</evidence>
<protein>
    <recommendedName>
        <fullName evidence="5">Integral membrane protein</fullName>
    </recommendedName>
</protein>
<feature type="compositionally biased region" description="Basic and acidic residues" evidence="1">
    <location>
        <begin position="190"/>
        <end position="203"/>
    </location>
</feature>
<keyword evidence="2" id="KW-0812">Transmembrane</keyword>
<keyword evidence="2" id="KW-1133">Transmembrane helix</keyword>
<comment type="caution">
    <text evidence="3">The sequence shown here is derived from an EMBL/GenBank/DDBJ whole genome shotgun (WGS) entry which is preliminary data.</text>
</comment>
<feature type="transmembrane region" description="Helical" evidence="2">
    <location>
        <begin position="46"/>
        <end position="65"/>
    </location>
</feature>
<sequence length="203" mass="22960">MLILLIGLPYIAVIVVLYDGWCRPFSEFLVLHPQNEQCLSWIKYNILQLSMNLSTDMVLILIPVARISRLKMKIGKILLIMADLKHMLSAILLKVAVFSGSADLIDPPWIVWAVREVSMAVLVGNLVLCVPVLKMLWSFFTIRISSIMNRIPTSENGDESNTHAGRQTTTAKFEPRDSNWYSISEAPQNPEDHGHMVDVDLEE</sequence>
<keyword evidence="4" id="KW-1185">Reference proteome</keyword>
<dbReference type="PANTHER" id="PTHR33048">
    <property type="entry name" value="PTH11-LIKE INTEGRAL MEMBRANE PROTEIN (AFU_ORTHOLOGUE AFUA_5G11245)"/>
    <property type="match status" value="1"/>
</dbReference>
<evidence type="ECO:0000256" key="2">
    <source>
        <dbReference type="SAM" id="Phobius"/>
    </source>
</evidence>
<feature type="transmembrane region" description="Helical" evidence="2">
    <location>
        <begin position="117"/>
        <end position="140"/>
    </location>
</feature>
<dbReference type="PANTHER" id="PTHR33048:SF110">
    <property type="entry name" value="UBID FAMILY DECARBOXYLASE"/>
    <property type="match status" value="1"/>
</dbReference>
<dbReference type="EMBL" id="MU842947">
    <property type="protein sequence ID" value="KAK2025050.1"/>
    <property type="molecule type" value="Genomic_DNA"/>
</dbReference>
<dbReference type="InterPro" id="IPR052337">
    <property type="entry name" value="SAT4-like"/>
</dbReference>
<organism evidence="3 4">
    <name type="scientific">Colletotrichum zoysiae</name>
    <dbReference type="NCBI Taxonomy" id="1216348"/>
    <lineage>
        <taxon>Eukaryota</taxon>
        <taxon>Fungi</taxon>
        <taxon>Dikarya</taxon>
        <taxon>Ascomycota</taxon>
        <taxon>Pezizomycotina</taxon>
        <taxon>Sordariomycetes</taxon>
        <taxon>Hypocreomycetidae</taxon>
        <taxon>Glomerellales</taxon>
        <taxon>Glomerellaceae</taxon>
        <taxon>Colletotrichum</taxon>
        <taxon>Colletotrichum graminicola species complex</taxon>
    </lineage>
</organism>